<feature type="compositionally biased region" description="Basic and acidic residues" evidence="1">
    <location>
        <begin position="262"/>
        <end position="281"/>
    </location>
</feature>
<feature type="compositionally biased region" description="Basic and acidic residues" evidence="1">
    <location>
        <begin position="144"/>
        <end position="158"/>
    </location>
</feature>
<name>A0A7Y7QI26_LACRH</name>
<evidence type="ECO:0000313" key="2">
    <source>
        <dbReference type="EMBL" id="NVO89459.1"/>
    </source>
</evidence>
<accession>A0A7Y7QI26</accession>
<evidence type="ECO:0000313" key="3">
    <source>
        <dbReference type="Proteomes" id="UP000542889"/>
    </source>
</evidence>
<dbReference type="AlphaFoldDB" id="A0A7Y7QI26"/>
<dbReference type="RefSeq" id="WP_176818662.1">
    <property type="nucleotide sequence ID" value="NZ_JABXWP010000028.1"/>
</dbReference>
<proteinExistence type="predicted"/>
<feature type="region of interest" description="Disordered" evidence="1">
    <location>
        <begin position="136"/>
        <end position="159"/>
    </location>
</feature>
<sequence>MADGGWIKVYRKIRQSFVWTDANQLKLWLLILMKASHDGNRFLFNGQQVDVSSGQFVTGRDALAFEFNEGVKRDHRIVARTLWRWIKQFEKEQMLSIESTPQYSVITVIEWSTYQDGDHQVSIDRPSSVHHLSTIKNAKNAKNAKKEDSQQSRKREYADDSPEMIEALYLWEKIKGNNPEHRKPNLQAWADDIRKMNQLDHRPFEKIHKMIDWCQIDTFWQTNILSASKLRSKYDTMAAQANRKFAANKQPRIEKLPVWAEPDYKPEHKKASEEDRAKLAEQLKQLRSLGDKAQEAKA</sequence>
<gene>
    <name evidence="2" type="ORF">HWN39_13365</name>
</gene>
<reference evidence="2 3" key="1">
    <citation type="submission" date="2020-06" db="EMBL/GenBank/DDBJ databases">
        <title>Lactobacillus rhamnosus QC,genome.</title>
        <authorList>
            <person name="Yi H."/>
            <person name="Jin M."/>
        </authorList>
    </citation>
    <scope>NUCLEOTIDE SEQUENCE [LARGE SCALE GENOMIC DNA]</scope>
    <source>
        <strain evidence="2 3">QC</strain>
    </source>
</reference>
<comment type="caution">
    <text evidence="2">The sequence shown here is derived from an EMBL/GenBank/DDBJ whole genome shotgun (WGS) entry which is preliminary data.</text>
</comment>
<dbReference type="Proteomes" id="UP000542889">
    <property type="component" value="Unassembled WGS sequence"/>
</dbReference>
<protein>
    <submittedName>
        <fullName evidence="2">Replication protein</fullName>
    </submittedName>
</protein>
<dbReference type="EMBL" id="JABXWP010000028">
    <property type="protein sequence ID" value="NVO89459.1"/>
    <property type="molecule type" value="Genomic_DNA"/>
</dbReference>
<feature type="compositionally biased region" description="Basic and acidic residues" evidence="1">
    <location>
        <begin position="289"/>
        <end position="298"/>
    </location>
</feature>
<organism evidence="2 3">
    <name type="scientific">Lacticaseibacillus rhamnosus</name>
    <name type="common">Lactobacillus rhamnosus</name>
    <dbReference type="NCBI Taxonomy" id="47715"/>
    <lineage>
        <taxon>Bacteria</taxon>
        <taxon>Bacillati</taxon>
        <taxon>Bacillota</taxon>
        <taxon>Bacilli</taxon>
        <taxon>Lactobacillales</taxon>
        <taxon>Lactobacillaceae</taxon>
        <taxon>Lacticaseibacillus</taxon>
    </lineage>
</organism>
<evidence type="ECO:0000256" key="1">
    <source>
        <dbReference type="SAM" id="MobiDB-lite"/>
    </source>
</evidence>
<feature type="region of interest" description="Disordered" evidence="1">
    <location>
        <begin position="257"/>
        <end position="298"/>
    </location>
</feature>